<gene>
    <name evidence="1" type="ORF">H8730_04375</name>
</gene>
<dbReference type="Proteomes" id="UP000657006">
    <property type="component" value="Unassembled WGS sequence"/>
</dbReference>
<dbReference type="RefSeq" id="WP_249289458.1">
    <property type="nucleotide sequence ID" value="NZ_JACRSQ010000004.1"/>
</dbReference>
<dbReference type="EMBL" id="JACRSQ010000004">
    <property type="protein sequence ID" value="MBC8542783.1"/>
    <property type="molecule type" value="Genomic_DNA"/>
</dbReference>
<accession>A0A926DPH1</accession>
<keyword evidence="2" id="KW-1185">Reference proteome</keyword>
<dbReference type="AlphaFoldDB" id="A0A926DPH1"/>
<organism evidence="1 2">
    <name type="scientific">Bianquea renquensis</name>
    <dbReference type="NCBI Taxonomy" id="2763661"/>
    <lineage>
        <taxon>Bacteria</taxon>
        <taxon>Bacillati</taxon>
        <taxon>Bacillota</taxon>
        <taxon>Clostridia</taxon>
        <taxon>Eubacteriales</taxon>
        <taxon>Bianqueaceae</taxon>
        <taxon>Bianquea</taxon>
    </lineage>
</organism>
<evidence type="ECO:0000313" key="1">
    <source>
        <dbReference type="EMBL" id="MBC8542783.1"/>
    </source>
</evidence>
<sequence length="136" mass="15616">MSVITELIRQEQDGTISFGNYEAASKQKLADFEVDGDLYYIKTYREITRVEKNGSLLLESIPGCTVHHFANDGYRVTFSLETYRDTTVTLELESDREYKIFMDDEEVDKVKANLAGKVTFSTEAIEQSIQIRIEKI</sequence>
<proteinExistence type="predicted"/>
<comment type="caution">
    <text evidence="1">The sequence shown here is derived from an EMBL/GenBank/DDBJ whole genome shotgun (WGS) entry which is preliminary data.</text>
</comment>
<name>A0A926DPH1_9FIRM</name>
<evidence type="ECO:0000313" key="2">
    <source>
        <dbReference type="Proteomes" id="UP000657006"/>
    </source>
</evidence>
<protein>
    <submittedName>
        <fullName evidence="1">Endosialidase</fullName>
    </submittedName>
</protein>
<reference evidence="1" key="1">
    <citation type="submission" date="2020-08" db="EMBL/GenBank/DDBJ databases">
        <title>Genome public.</title>
        <authorList>
            <person name="Liu C."/>
            <person name="Sun Q."/>
        </authorList>
    </citation>
    <scope>NUCLEOTIDE SEQUENCE</scope>
    <source>
        <strain evidence="1">NSJ-32</strain>
    </source>
</reference>